<feature type="compositionally biased region" description="Polar residues" evidence="1">
    <location>
        <begin position="8"/>
        <end position="17"/>
    </location>
</feature>
<evidence type="ECO:0000256" key="1">
    <source>
        <dbReference type="SAM" id="MobiDB-lite"/>
    </source>
</evidence>
<dbReference type="EMBL" id="JBICBT010001395">
    <property type="protein sequence ID" value="KAL3069554.1"/>
    <property type="molecule type" value="Genomic_DNA"/>
</dbReference>
<evidence type="ECO:0000313" key="2">
    <source>
        <dbReference type="EMBL" id="KAL3069554.1"/>
    </source>
</evidence>
<comment type="caution">
    <text evidence="2">The sequence shown here is derived from an EMBL/GenBank/DDBJ whole genome shotgun (WGS) entry which is preliminary data.</text>
</comment>
<name>A0ABD2HPI2_9BILA</name>
<dbReference type="Proteomes" id="UP001620626">
    <property type="component" value="Unassembled WGS sequence"/>
</dbReference>
<accession>A0ABD2HPI2</accession>
<keyword evidence="3" id="KW-1185">Reference proteome</keyword>
<dbReference type="AlphaFoldDB" id="A0ABD2HPI2"/>
<gene>
    <name evidence="2" type="ORF">niasHT_034736</name>
</gene>
<organism evidence="2 3">
    <name type="scientific">Heterodera trifolii</name>
    <dbReference type="NCBI Taxonomy" id="157864"/>
    <lineage>
        <taxon>Eukaryota</taxon>
        <taxon>Metazoa</taxon>
        <taxon>Ecdysozoa</taxon>
        <taxon>Nematoda</taxon>
        <taxon>Chromadorea</taxon>
        <taxon>Rhabditida</taxon>
        <taxon>Tylenchina</taxon>
        <taxon>Tylenchomorpha</taxon>
        <taxon>Tylenchoidea</taxon>
        <taxon>Heteroderidae</taxon>
        <taxon>Heteroderinae</taxon>
        <taxon>Heterodera</taxon>
    </lineage>
</organism>
<proteinExistence type="predicted"/>
<evidence type="ECO:0000313" key="3">
    <source>
        <dbReference type="Proteomes" id="UP001620626"/>
    </source>
</evidence>
<feature type="region of interest" description="Disordered" evidence="1">
    <location>
        <begin position="1"/>
        <end position="23"/>
    </location>
</feature>
<protein>
    <submittedName>
        <fullName evidence="2">Uncharacterized protein</fullName>
    </submittedName>
</protein>
<reference evidence="2 3" key="1">
    <citation type="submission" date="2024-10" db="EMBL/GenBank/DDBJ databases">
        <authorList>
            <person name="Kim D."/>
        </authorList>
    </citation>
    <scope>NUCLEOTIDE SEQUENCE [LARGE SCALE GENOMIC DNA]</scope>
    <source>
        <strain evidence="2">BH-2024</strain>
    </source>
</reference>
<sequence length="76" mass="8376">MPRKRSLSKTLSPQTRSAVKRAAEVVDPPREQIAFRRGPPPKNGGFQNQSDLTAMIKLMEALGPSAAHQQQNVTDH</sequence>